<dbReference type="AlphaFoldDB" id="A0A2P2MPZ4"/>
<dbReference type="EMBL" id="GGEC01051807">
    <property type="protein sequence ID" value="MBX32291.1"/>
    <property type="molecule type" value="Transcribed_RNA"/>
</dbReference>
<sequence length="73" mass="8514">MELHINNPAEDVRGGGIIRRKRQIRELLQVALREVNHQAPSPWQRYQCASTSMPWLQTHRTRARSTNVNVRSP</sequence>
<reference evidence="1" key="1">
    <citation type="submission" date="2018-02" db="EMBL/GenBank/DDBJ databases">
        <title>Rhizophora mucronata_Transcriptome.</title>
        <authorList>
            <person name="Meera S.P."/>
            <person name="Sreeshan A."/>
            <person name="Augustine A."/>
        </authorList>
    </citation>
    <scope>NUCLEOTIDE SEQUENCE</scope>
    <source>
        <tissue evidence="1">Leaf</tissue>
    </source>
</reference>
<organism evidence="1">
    <name type="scientific">Rhizophora mucronata</name>
    <name type="common">Asiatic mangrove</name>
    <dbReference type="NCBI Taxonomy" id="61149"/>
    <lineage>
        <taxon>Eukaryota</taxon>
        <taxon>Viridiplantae</taxon>
        <taxon>Streptophyta</taxon>
        <taxon>Embryophyta</taxon>
        <taxon>Tracheophyta</taxon>
        <taxon>Spermatophyta</taxon>
        <taxon>Magnoliopsida</taxon>
        <taxon>eudicotyledons</taxon>
        <taxon>Gunneridae</taxon>
        <taxon>Pentapetalae</taxon>
        <taxon>rosids</taxon>
        <taxon>fabids</taxon>
        <taxon>Malpighiales</taxon>
        <taxon>Rhizophoraceae</taxon>
        <taxon>Rhizophora</taxon>
    </lineage>
</organism>
<dbReference type="EMBL" id="GGEC01051803">
    <property type="protein sequence ID" value="MBX32287.1"/>
    <property type="molecule type" value="Transcribed_RNA"/>
</dbReference>
<protein>
    <submittedName>
        <fullName evidence="1">Auxin response factor</fullName>
    </submittedName>
</protein>
<name>A0A2P2MPZ4_RHIMU</name>
<evidence type="ECO:0000313" key="1">
    <source>
        <dbReference type="EMBL" id="MBX32291.1"/>
    </source>
</evidence>
<accession>A0A2P2MPZ4</accession>
<proteinExistence type="predicted"/>